<evidence type="ECO:0000256" key="2">
    <source>
        <dbReference type="SAM" id="Phobius"/>
    </source>
</evidence>
<keyword evidence="2" id="KW-0812">Transmembrane</keyword>
<dbReference type="Proteomes" id="UP000325081">
    <property type="component" value="Unassembled WGS sequence"/>
</dbReference>
<dbReference type="AlphaFoldDB" id="A0A5A7QEU1"/>
<name>A0A5A7QEU1_STRAF</name>
<evidence type="ECO:0000256" key="1">
    <source>
        <dbReference type="SAM" id="MobiDB-lite"/>
    </source>
</evidence>
<feature type="transmembrane region" description="Helical" evidence="2">
    <location>
        <begin position="197"/>
        <end position="219"/>
    </location>
</feature>
<sequence>MDKPRVPPPHALIGRRIAHIFPLVPRYPGIHDLNQFIPGQAVPHGIIFPVVRHEHDPHLPIPARQRQMNLLGPTAWFESDRFRFCQEMLGPRQRVVIVVLLFRVDFRLRPVEDPELVIGSQVDQRERNGARPGRPSGRGREEDVADEVCVRGVRSFDGESMPDHRIVIGSLDLGMDLELTVMATGDADKDRTRKWKIVARTGITFNGIMISWLLMINLWGDWKCESS</sequence>
<protein>
    <submittedName>
        <fullName evidence="3">Uncharacterized protein</fullName>
    </submittedName>
</protein>
<keyword evidence="4" id="KW-1185">Reference proteome</keyword>
<evidence type="ECO:0000313" key="3">
    <source>
        <dbReference type="EMBL" id="GER43789.1"/>
    </source>
</evidence>
<keyword evidence="2" id="KW-0472">Membrane</keyword>
<proteinExistence type="predicted"/>
<dbReference type="EMBL" id="BKCP01006737">
    <property type="protein sequence ID" value="GER43789.1"/>
    <property type="molecule type" value="Genomic_DNA"/>
</dbReference>
<dbReference type="OrthoDB" id="45007at2759"/>
<feature type="region of interest" description="Disordered" evidence="1">
    <location>
        <begin position="122"/>
        <end position="143"/>
    </location>
</feature>
<comment type="caution">
    <text evidence="3">The sequence shown here is derived from an EMBL/GenBank/DDBJ whole genome shotgun (WGS) entry which is preliminary data.</text>
</comment>
<accession>A0A5A7QEU1</accession>
<organism evidence="3 4">
    <name type="scientific">Striga asiatica</name>
    <name type="common">Asiatic witchweed</name>
    <name type="synonym">Buchnera asiatica</name>
    <dbReference type="NCBI Taxonomy" id="4170"/>
    <lineage>
        <taxon>Eukaryota</taxon>
        <taxon>Viridiplantae</taxon>
        <taxon>Streptophyta</taxon>
        <taxon>Embryophyta</taxon>
        <taxon>Tracheophyta</taxon>
        <taxon>Spermatophyta</taxon>
        <taxon>Magnoliopsida</taxon>
        <taxon>eudicotyledons</taxon>
        <taxon>Gunneridae</taxon>
        <taxon>Pentapetalae</taxon>
        <taxon>asterids</taxon>
        <taxon>lamiids</taxon>
        <taxon>Lamiales</taxon>
        <taxon>Orobanchaceae</taxon>
        <taxon>Buchnereae</taxon>
        <taxon>Striga</taxon>
    </lineage>
</organism>
<keyword evidence="2" id="KW-1133">Transmembrane helix</keyword>
<reference evidence="4" key="1">
    <citation type="journal article" date="2019" name="Curr. Biol.">
        <title>Genome Sequence of Striga asiatica Provides Insight into the Evolution of Plant Parasitism.</title>
        <authorList>
            <person name="Yoshida S."/>
            <person name="Kim S."/>
            <person name="Wafula E.K."/>
            <person name="Tanskanen J."/>
            <person name="Kim Y.M."/>
            <person name="Honaas L."/>
            <person name="Yang Z."/>
            <person name="Spallek T."/>
            <person name="Conn C.E."/>
            <person name="Ichihashi Y."/>
            <person name="Cheong K."/>
            <person name="Cui S."/>
            <person name="Der J.P."/>
            <person name="Gundlach H."/>
            <person name="Jiao Y."/>
            <person name="Hori C."/>
            <person name="Ishida J.K."/>
            <person name="Kasahara H."/>
            <person name="Kiba T."/>
            <person name="Kim M.S."/>
            <person name="Koo N."/>
            <person name="Laohavisit A."/>
            <person name="Lee Y.H."/>
            <person name="Lumba S."/>
            <person name="McCourt P."/>
            <person name="Mortimer J.C."/>
            <person name="Mutuku J.M."/>
            <person name="Nomura T."/>
            <person name="Sasaki-Sekimoto Y."/>
            <person name="Seto Y."/>
            <person name="Wang Y."/>
            <person name="Wakatake T."/>
            <person name="Sakakibara H."/>
            <person name="Demura T."/>
            <person name="Yamaguchi S."/>
            <person name="Yoneyama K."/>
            <person name="Manabe R.I."/>
            <person name="Nelson D.C."/>
            <person name="Schulman A.H."/>
            <person name="Timko M.P."/>
            <person name="dePamphilis C.W."/>
            <person name="Choi D."/>
            <person name="Shirasu K."/>
        </authorList>
    </citation>
    <scope>NUCLEOTIDE SEQUENCE [LARGE SCALE GENOMIC DNA]</scope>
    <source>
        <strain evidence="4">cv. UVA1</strain>
    </source>
</reference>
<gene>
    <name evidence="3" type="ORF">STAS_20666</name>
</gene>
<evidence type="ECO:0000313" key="4">
    <source>
        <dbReference type="Proteomes" id="UP000325081"/>
    </source>
</evidence>